<evidence type="ECO:0000313" key="6">
    <source>
        <dbReference type="Proteomes" id="UP000078540"/>
    </source>
</evidence>
<dbReference type="SUPFAM" id="SSF81296">
    <property type="entry name" value="E set domains"/>
    <property type="match status" value="2"/>
</dbReference>
<dbReference type="STRING" id="520822.A0A195B222"/>
<reference evidence="5 6" key="1">
    <citation type="submission" date="2015-09" db="EMBL/GenBank/DDBJ databases">
        <title>Atta colombica WGS genome.</title>
        <authorList>
            <person name="Nygaard S."/>
            <person name="Hu H."/>
            <person name="Boomsma J."/>
            <person name="Zhang G."/>
        </authorList>
    </citation>
    <scope>NUCLEOTIDE SEQUENCE [LARGE SCALE GENOMIC DNA]</scope>
    <source>
        <strain evidence="5">Treedump-2</strain>
        <tissue evidence="5">Whole body</tissue>
    </source>
</reference>
<proteinExistence type="inferred from homology"/>
<dbReference type="InterPro" id="IPR050357">
    <property type="entry name" value="Arrestin_domain-protein"/>
</dbReference>
<sequence>MIKIIKNKRLPSLNHHKGYGTHPDDVHSGVLIQPPTHLDICQRRSSDRSEHAVLTSQEDSQSTLSTNVATSDRLRSVVFPTLDYVDHPSSILLDESEISTHFPMPSLRTFRIEFDRPGATYAPGEIVTGDVIVDLAREKTIRVRDWQARHERTRLAISSDITPLNAIMPSAPHRQERRVPASVFDSVYARVALKLSVKGEANVSWERKRSTKDSQGRNHTQIDHFRASEQYFNLTYYLLGNTAGNGEVRVPAGFHRYSFNFSLPYNIPCSFEHTNGHIRYTMKAVIDRPWRFDHESKIAFTVVSSYDLNAHSHQCIGADDEVSESFCCFCCFNLGSMKLRIRIPTTGFVPGQSIETMVNLNNTSSVNVTKICVKLERVVTVTLFLFIKSLEFHARSPYSMTKTDKAILKAEQRMGPFGEQADIPSRLQIPPIPPSHLEYCSIIDQKYSLRITIHVSGTHCSITKVYPILIGTIPLHSTISSASYIQTIQQPTAPNVMQYDYDPPPPMPTSPDYVPPNTPYPQAIGFASPNQPSTSTNPWDIPPPSYEECMQRADSIKDEDESNYVHGANEPFAPRYPVFNFTTSRKNENSRDNKMEKGQKEEREGERKERFIPTSPKFIWKPYTLIQSQVPFDFIAWNSSKQVLMNDIRNVLRVLFGWTILTISGLLGNSQKHPKQNRQEMMRYDS</sequence>
<evidence type="ECO:0000313" key="5">
    <source>
        <dbReference type="EMBL" id="KYM78335.1"/>
    </source>
</evidence>
<dbReference type="Pfam" id="PF00339">
    <property type="entry name" value="Arrestin_N"/>
    <property type="match status" value="1"/>
</dbReference>
<dbReference type="AlphaFoldDB" id="A0A195B222"/>
<feature type="region of interest" description="Disordered" evidence="3">
    <location>
        <begin position="583"/>
        <end position="609"/>
    </location>
</feature>
<keyword evidence="2" id="KW-0716">Sensory transduction</keyword>
<dbReference type="GO" id="GO:0005737">
    <property type="term" value="C:cytoplasm"/>
    <property type="evidence" value="ECO:0007669"/>
    <property type="project" value="TreeGrafter"/>
</dbReference>
<feature type="compositionally biased region" description="Basic and acidic residues" evidence="3">
    <location>
        <begin position="585"/>
        <end position="609"/>
    </location>
</feature>
<dbReference type="PANTHER" id="PTHR11188">
    <property type="entry name" value="ARRESTIN DOMAIN CONTAINING PROTEIN"/>
    <property type="match status" value="1"/>
</dbReference>
<evidence type="ECO:0000256" key="3">
    <source>
        <dbReference type="SAM" id="MobiDB-lite"/>
    </source>
</evidence>
<dbReference type="InterPro" id="IPR014752">
    <property type="entry name" value="Arrestin-like_C"/>
</dbReference>
<keyword evidence="6" id="KW-1185">Reference proteome</keyword>
<dbReference type="InterPro" id="IPR011021">
    <property type="entry name" value="Arrestin-like_N"/>
</dbReference>
<dbReference type="PANTHER" id="PTHR11188:SF176">
    <property type="entry name" value="ARRESTIN DOMAIN-CONTAINING PROTEIN 1"/>
    <property type="match status" value="1"/>
</dbReference>
<dbReference type="EMBL" id="KQ976662">
    <property type="protein sequence ID" value="KYM78335.1"/>
    <property type="molecule type" value="Genomic_DNA"/>
</dbReference>
<dbReference type="GO" id="GO:0015031">
    <property type="term" value="P:protein transport"/>
    <property type="evidence" value="ECO:0007669"/>
    <property type="project" value="TreeGrafter"/>
</dbReference>
<comment type="similarity">
    <text evidence="1">Belongs to the arrestin family.</text>
</comment>
<gene>
    <name evidence="5" type="ORF">ALC53_10990</name>
</gene>
<evidence type="ECO:0000256" key="2">
    <source>
        <dbReference type="ARBA" id="ARBA00022606"/>
    </source>
</evidence>
<accession>A0A195B222</accession>
<evidence type="ECO:0000259" key="4">
    <source>
        <dbReference type="SMART" id="SM01017"/>
    </source>
</evidence>
<dbReference type="SMART" id="SM01017">
    <property type="entry name" value="Arrestin_C"/>
    <property type="match status" value="1"/>
</dbReference>
<dbReference type="InterPro" id="IPR014756">
    <property type="entry name" value="Ig_E-set"/>
</dbReference>
<name>A0A195B222_9HYME</name>
<feature type="domain" description="Arrestin C-terminal-like" evidence="4">
    <location>
        <begin position="333"/>
        <end position="475"/>
    </location>
</feature>
<dbReference type="Gene3D" id="2.60.40.640">
    <property type="match status" value="2"/>
</dbReference>
<organism evidence="5 6">
    <name type="scientific">Atta colombica</name>
    <dbReference type="NCBI Taxonomy" id="520822"/>
    <lineage>
        <taxon>Eukaryota</taxon>
        <taxon>Metazoa</taxon>
        <taxon>Ecdysozoa</taxon>
        <taxon>Arthropoda</taxon>
        <taxon>Hexapoda</taxon>
        <taxon>Insecta</taxon>
        <taxon>Pterygota</taxon>
        <taxon>Neoptera</taxon>
        <taxon>Endopterygota</taxon>
        <taxon>Hymenoptera</taxon>
        <taxon>Apocrita</taxon>
        <taxon>Aculeata</taxon>
        <taxon>Formicoidea</taxon>
        <taxon>Formicidae</taxon>
        <taxon>Myrmicinae</taxon>
        <taxon>Atta</taxon>
    </lineage>
</organism>
<protein>
    <submittedName>
        <fullName evidence="5">Arrestin domain-containing protein 2</fullName>
    </submittedName>
</protein>
<evidence type="ECO:0000256" key="1">
    <source>
        <dbReference type="ARBA" id="ARBA00005298"/>
    </source>
</evidence>
<dbReference type="InterPro" id="IPR011022">
    <property type="entry name" value="Arrestin_C-like"/>
</dbReference>
<dbReference type="Pfam" id="PF02752">
    <property type="entry name" value="Arrestin_C"/>
    <property type="match status" value="1"/>
</dbReference>
<dbReference type="Proteomes" id="UP000078540">
    <property type="component" value="Unassembled WGS sequence"/>
</dbReference>